<dbReference type="PANTHER" id="PTHR34822:SF1">
    <property type="entry name" value="GRPB FAMILY PROTEIN"/>
    <property type="match status" value="1"/>
</dbReference>
<dbReference type="PANTHER" id="PTHR34822">
    <property type="entry name" value="GRPB DOMAIN PROTEIN (AFU_ORTHOLOGUE AFUA_1G01530)"/>
    <property type="match status" value="1"/>
</dbReference>
<dbReference type="AlphaFoldDB" id="A0A4R2HHS4"/>
<comment type="caution">
    <text evidence="1">The sequence shown here is derived from an EMBL/GenBank/DDBJ whole genome shotgun (WGS) entry which is preliminary data.</text>
</comment>
<keyword evidence="1" id="KW-0808">Transferase</keyword>
<protein>
    <submittedName>
        <fullName evidence="1">GrpB-like predicted nucleotidyltransferase (UPF0157 family)</fullName>
    </submittedName>
</protein>
<name>A0A4R2HHS4_9ACTN</name>
<dbReference type="SUPFAM" id="SSF81301">
    <property type="entry name" value="Nucleotidyltransferase"/>
    <property type="match status" value="1"/>
</dbReference>
<dbReference type="EMBL" id="SLWN01000006">
    <property type="protein sequence ID" value="TCO28497.1"/>
    <property type="molecule type" value="Genomic_DNA"/>
</dbReference>
<evidence type="ECO:0000313" key="2">
    <source>
        <dbReference type="Proteomes" id="UP000294508"/>
    </source>
</evidence>
<gene>
    <name evidence="1" type="ORF">EV652_106483</name>
</gene>
<reference evidence="1 2" key="1">
    <citation type="journal article" date="2015" name="Stand. Genomic Sci.">
        <title>Genomic Encyclopedia of Bacterial and Archaeal Type Strains, Phase III: the genomes of soil and plant-associated and newly described type strains.</title>
        <authorList>
            <person name="Whitman W.B."/>
            <person name="Woyke T."/>
            <person name="Klenk H.P."/>
            <person name="Zhou Y."/>
            <person name="Lilburn T.G."/>
            <person name="Beck B.J."/>
            <person name="De Vos P."/>
            <person name="Vandamme P."/>
            <person name="Eisen J.A."/>
            <person name="Garrity G."/>
            <person name="Hugenholtz P."/>
            <person name="Kyrpides N.C."/>
        </authorList>
    </citation>
    <scope>NUCLEOTIDE SEQUENCE [LARGE SCALE GENOMIC DNA]</scope>
    <source>
        <strain evidence="1 2">VKM Ac-2572</strain>
    </source>
</reference>
<sequence>MISGVTAAEELVLDYDPVWRSEFLELGNELRRALGTAALRIDHIGSTAVPGLAAKPIVDVQISVPSLEPVDGYRPAIESCGFEWQADNPELTKRYFREVPPRKRTHLHVRRGGSFDEQFALLFRDYLRAHHERATAYAAVKRSVAHLLVTDRSAYVDAKGPFIWEMIREADEWAQRTGWEPGPSDA</sequence>
<proteinExistence type="predicted"/>
<dbReference type="Pfam" id="PF04229">
    <property type="entry name" value="GrpB"/>
    <property type="match status" value="1"/>
</dbReference>
<accession>A0A4R2HHS4</accession>
<dbReference type="OrthoDB" id="9799092at2"/>
<dbReference type="Gene3D" id="3.30.460.10">
    <property type="entry name" value="Beta Polymerase, domain 2"/>
    <property type="match status" value="1"/>
</dbReference>
<dbReference type="Proteomes" id="UP000294508">
    <property type="component" value="Unassembled WGS sequence"/>
</dbReference>
<dbReference type="InterPro" id="IPR007344">
    <property type="entry name" value="GrpB/CoaE"/>
</dbReference>
<dbReference type="InterPro" id="IPR043519">
    <property type="entry name" value="NT_sf"/>
</dbReference>
<evidence type="ECO:0000313" key="1">
    <source>
        <dbReference type="EMBL" id="TCO28497.1"/>
    </source>
</evidence>
<keyword evidence="2" id="KW-1185">Reference proteome</keyword>
<organism evidence="1 2">
    <name type="scientific">Kribbella steppae</name>
    <dbReference type="NCBI Taxonomy" id="2512223"/>
    <lineage>
        <taxon>Bacteria</taxon>
        <taxon>Bacillati</taxon>
        <taxon>Actinomycetota</taxon>
        <taxon>Actinomycetes</taxon>
        <taxon>Propionibacteriales</taxon>
        <taxon>Kribbellaceae</taxon>
        <taxon>Kribbella</taxon>
    </lineage>
</organism>
<dbReference type="GO" id="GO:0016740">
    <property type="term" value="F:transferase activity"/>
    <property type="evidence" value="ECO:0007669"/>
    <property type="project" value="UniProtKB-KW"/>
</dbReference>